<dbReference type="SUPFAM" id="SSF103515">
    <property type="entry name" value="Autotransporter"/>
    <property type="match status" value="1"/>
</dbReference>
<dbReference type="RefSeq" id="WP_252742153.1">
    <property type="nucleotide sequence ID" value="NZ_JAMXIB010000013.1"/>
</dbReference>
<name>A0ABT1B0I6_9FLAO</name>
<evidence type="ECO:0000313" key="2">
    <source>
        <dbReference type="Proteomes" id="UP001206312"/>
    </source>
</evidence>
<dbReference type="InterPro" id="IPR036709">
    <property type="entry name" value="Autotransporte_beta_dom_sf"/>
</dbReference>
<comment type="caution">
    <text evidence="1">The sequence shown here is derived from an EMBL/GenBank/DDBJ whole genome shotgun (WGS) entry which is preliminary data.</text>
</comment>
<dbReference type="Proteomes" id="UP001206312">
    <property type="component" value="Unassembled WGS sequence"/>
</dbReference>
<protein>
    <recommendedName>
        <fullName evidence="3">Outer membrane protein beta-barrel domain-containing protein</fullName>
    </recommendedName>
</protein>
<sequence>MVHLRERGSRLLIPILFVSLIYMLPNSKVFAQDTANDTITTPFRKGRWLSGLSGSFSSNTLKLASSEELFSSNGYGIEIFTGKFFRDRWFIGLNVLATSSSGAGLIERESESLLLGPSLSHYFLKDSYGSLYVSVLPGFIRVREEGNVLLGGEVLSQNAEGPGFATRLRLGYSYVVSRRIVLDVGVGTNLSWLDLSYRTVEESAERQESIFSNTTFFSFGFNVLLDEFFF</sequence>
<reference evidence="1 2" key="1">
    <citation type="submission" date="2022-06" db="EMBL/GenBank/DDBJ databases">
        <authorList>
            <person name="Xuan X."/>
        </authorList>
    </citation>
    <scope>NUCLEOTIDE SEQUENCE [LARGE SCALE GENOMIC DNA]</scope>
    <source>
        <strain evidence="1 2">2V75</strain>
    </source>
</reference>
<organism evidence="1 2">
    <name type="scientific">Robiginitalea marina</name>
    <dbReference type="NCBI Taxonomy" id="2954105"/>
    <lineage>
        <taxon>Bacteria</taxon>
        <taxon>Pseudomonadati</taxon>
        <taxon>Bacteroidota</taxon>
        <taxon>Flavobacteriia</taxon>
        <taxon>Flavobacteriales</taxon>
        <taxon>Flavobacteriaceae</taxon>
        <taxon>Robiginitalea</taxon>
    </lineage>
</organism>
<dbReference type="EMBL" id="JAMXIB010000013">
    <property type="protein sequence ID" value="MCO5725781.1"/>
    <property type="molecule type" value="Genomic_DNA"/>
</dbReference>
<accession>A0ABT1B0I6</accession>
<gene>
    <name evidence="1" type="ORF">NG653_13015</name>
</gene>
<evidence type="ECO:0000313" key="1">
    <source>
        <dbReference type="EMBL" id="MCO5725781.1"/>
    </source>
</evidence>
<proteinExistence type="predicted"/>
<keyword evidence="2" id="KW-1185">Reference proteome</keyword>
<evidence type="ECO:0008006" key="3">
    <source>
        <dbReference type="Google" id="ProtNLM"/>
    </source>
</evidence>